<gene>
    <name evidence="1" type="ORF">NCTC11661_00813</name>
</gene>
<dbReference type="AlphaFoldDB" id="A0A376C036"/>
<evidence type="ECO:0000313" key="2">
    <source>
        <dbReference type="Proteomes" id="UP000255515"/>
    </source>
</evidence>
<organism evidence="1 2">
    <name type="scientific">Bergeyella zoohelcum</name>
    <dbReference type="NCBI Taxonomy" id="1015"/>
    <lineage>
        <taxon>Bacteria</taxon>
        <taxon>Pseudomonadati</taxon>
        <taxon>Bacteroidota</taxon>
        <taxon>Flavobacteriia</taxon>
        <taxon>Flavobacteriales</taxon>
        <taxon>Weeksellaceae</taxon>
        <taxon>Bergeyella</taxon>
    </lineage>
</organism>
<dbReference type="Proteomes" id="UP000255515">
    <property type="component" value="Unassembled WGS sequence"/>
</dbReference>
<accession>A0A376C036</accession>
<evidence type="ECO:0000313" key="1">
    <source>
        <dbReference type="EMBL" id="SSZ47147.1"/>
    </source>
</evidence>
<dbReference type="InterPro" id="IPR027417">
    <property type="entry name" value="P-loop_NTPase"/>
</dbReference>
<sequence length="513" mass="58968">MTKIRRDISHLIKPIKKVELNLMQMTAILVNHKFGIKNINVEAGRAAGKSTVLGWFVKEAVRQMPRSTGVIVGETFVQIKTRTLPSTKEGMEMFGLYEGIDYVVGRCGQKEGFEMPFQAPDSWANVIHFRNGAIAVMVSLDNPNSGRGLNSYWVIGDEAALLTYERLYNNVLTTNRAVKPQFKNKSMLNATVFTSSVAMTEKGAWFTAREEKARKNPKKFAFLKFNSLVNKHNLTDGWIEQMREEALSQVLFDAEIMNIRPRGVTDGFYAQLKKDRHYYSYKEDIEAMGEMLSEYEPSCRYDTDLVRNVPLQFNLDFGGRINCGTVSQFFSSTNEIRFLKEFFVKNPKKLSDLVQQFIDYYEPHKASCNVVHLYHDRSGYKQEANSKTTLAEDVENALRKAGWRVINKTPNTNNPAHIEKFRLINEILSEQNENLPKVRINENRCPNLIISMENAPLTDNDAFKKDKSSERSTTIPQEHATHFSDTVDYCLFWQFSYLIDYQYTNSFVITNLV</sequence>
<dbReference type="RefSeq" id="WP_002686444.1">
    <property type="nucleotide sequence ID" value="NZ_UFTJ01000001.1"/>
</dbReference>
<dbReference type="EMBL" id="UFTJ01000001">
    <property type="protein sequence ID" value="SSZ47147.1"/>
    <property type="molecule type" value="Genomic_DNA"/>
</dbReference>
<reference evidence="1 2" key="1">
    <citation type="submission" date="2018-06" db="EMBL/GenBank/DDBJ databases">
        <authorList>
            <consortium name="Pathogen Informatics"/>
            <person name="Doyle S."/>
        </authorList>
    </citation>
    <scope>NUCLEOTIDE SEQUENCE [LARGE SCALE GENOMIC DNA]</scope>
    <source>
        <strain evidence="1 2">NCTC11661</strain>
    </source>
</reference>
<protein>
    <submittedName>
        <fullName evidence="1">Uncharacterized protein</fullName>
    </submittedName>
</protein>
<proteinExistence type="predicted"/>
<name>A0A376C036_9FLAO</name>
<dbReference type="Gene3D" id="3.40.50.300">
    <property type="entry name" value="P-loop containing nucleotide triphosphate hydrolases"/>
    <property type="match status" value="1"/>
</dbReference>